<dbReference type="GO" id="GO:0006144">
    <property type="term" value="P:purine nucleobase metabolic process"/>
    <property type="evidence" value="ECO:0007669"/>
    <property type="project" value="UniProtKB-KW"/>
</dbReference>
<dbReference type="OrthoDB" id="5243781at2"/>
<dbReference type="SUPFAM" id="SSF158694">
    <property type="entry name" value="UraD-Like"/>
    <property type="match status" value="1"/>
</dbReference>
<dbReference type="EMBL" id="WOGT01000011">
    <property type="protein sequence ID" value="MUN55944.1"/>
    <property type="molecule type" value="Genomic_DNA"/>
</dbReference>
<name>A0A7M3SVX9_9MICC</name>
<dbReference type="InterPro" id="IPR036778">
    <property type="entry name" value="OHCU_decarboxylase_sf"/>
</dbReference>
<evidence type="ECO:0000256" key="6">
    <source>
        <dbReference type="ARBA" id="ARBA00023239"/>
    </source>
</evidence>
<dbReference type="InterPro" id="IPR017595">
    <property type="entry name" value="OHCU_decarboxylase-2"/>
</dbReference>
<sequence>MRLTEFNALDPASAAEAIGPALDIPRWVGEIVSARPYGSVSDVVEVARRAAHPFTDAEIDQALSHHPKIGQRDESESEEAKHSRSEQASLGPSSESTRASLAAGNRDYEDRFGHVFLIRAAGRSHEEILSELHRRLNNSPTAERVEVAEQLREIAVLRIEGMLS</sequence>
<dbReference type="NCBIfam" id="TIGR03180">
    <property type="entry name" value="UraD_2"/>
    <property type="match status" value="1"/>
</dbReference>
<evidence type="ECO:0000256" key="4">
    <source>
        <dbReference type="ARBA" id="ARBA00022631"/>
    </source>
</evidence>
<organism evidence="9 10">
    <name type="scientific">Rothia koreensis</name>
    <dbReference type="NCBI Taxonomy" id="592378"/>
    <lineage>
        <taxon>Bacteria</taxon>
        <taxon>Bacillati</taxon>
        <taxon>Actinomycetota</taxon>
        <taxon>Actinomycetes</taxon>
        <taxon>Micrococcales</taxon>
        <taxon>Micrococcaceae</taxon>
        <taxon>Rothia</taxon>
    </lineage>
</organism>
<dbReference type="NCBIfam" id="NF010372">
    <property type="entry name" value="PRK13798.1"/>
    <property type="match status" value="1"/>
</dbReference>
<evidence type="ECO:0000256" key="5">
    <source>
        <dbReference type="ARBA" id="ARBA00022793"/>
    </source>
</evidence>
<dbReference type="InterPro" id="IPR018020">
    <property type="entry name" value="OHCU_decarboxylase"/>
</dbReference>
<comment type="caution">
    <text evidence="9">The sequence shown here is derived from an EMBL/GenBank/DDBJ whole genome shotgun (WGS) entry which is preliminary data.</text>
</comment>
<dbReference type="AlphaFoldDB" id="A0A7M3SVX9"/>
<dbReference type="PANTHER" id="PTHR43466">
    <property type="entry name" value="2-OXO-4-HYDROXY-4-CARBOXY-5-UREIDOIMIDAZOLINE DECARBOXYLASE-RELATED"/>
    <property type="match status" value="1"/>
</dbReference>
<dbReference type="Proteomes" id="UP000462152">
    <property type="component" value="Unassembled WGS sequence"/>
</dbReference>
<proteinExistence type="predicted"/>
<dbReference type="Pfam" id="PF09349">
    <property type="entry name" value="OHCU_decarbox"/>
    <property type="match status" value="1"/>
</dbReference>
<evidence type="ECO:0000313" key="9">
    <source>
        <dbReference type="EMBL" id="MUN55944.1"/>
    </source>
</evidence>
<feature type="compositionally biased region" description="Basic and acidic residues" evidence="7">
    <location>
        <begin position="70"/>
        <end position="85"/>
    </location>
</feature>
<feature type="compositionally biased region" description="Polar residues" evidence="7">
    <location>
        <begin position="86"/>
        <end position="99"/>
    </location>
</feature>
<feature type="domain" description="Oxo-4-hydroxy-4-carboxy-5-ureidoimidazoline decarboxylase" evidence="8">
    <location>
        <begin position="7"/>
        <end position="160"/>
    </location>
</feature>
<reference evidence="9 10" key="1">
    <citation type="submission" date="2019-12" db="EMBL/GenBank/DDBJ databases">
        <authorList>
            <person name="Li J."/>
            <person name="Shi Y."/>
            <person name="Xu G."/>
            <person name="Xiao D."/>
            <person name="Ran X."/>
        </authorList>
    </citation>
    <scope>NUCLEOTIDE SEQUENCE [LARGE SCALE GENOMIC DNA]</scope>
    <source>
        <strain evidence="9 10">JCM 15915</strain>
    </source>
</reference>
<feature type="region of interest" description="Disordered" evidence="7">
    <location>
        <begin position="57"/>
        <end position="102"/>
    </location>
</feature>
<keyword evidence="4" id="KW-0659">Purine metabolism</keyword>
<evidence type="ECO:0000259" key="8">
    <source>
        <dbReference type="Pfam" id="PF09349"/>
    </source>
</evidence>
<evidence type="ECO:0000256" key="2">
    <source>
        <dbReference type="ARBA" id="ARBA00004754"/>
    </source>
</evidence>
<dbReference type="PANTHER" id="PTHR43466:SF1">
    <property type="entry name" value="2-OXO-4-HYDROXY-4-CARBOXY-5-UREIDOIMIDAZOLINE DECARBOXYLASE-RELATED"/>
    <property type="match status" value="1"/>
</dbReference>
<evidence type="ECO:0000256" key="1">
    <source>
        <dbReference type="ARBA" id="ARBA00001163"/>
    </source>
</evidence>
<dbReference type="EC" id="4.1.1.97" evidence="3"/>
<dbReference type="GO" id="GO:0051997">
    <property type="term" value="F:2-oxo-4-hydroxy-4-carboxy-5-ureidoimidazoline decarboxylase activity"/>
    <property type="evidence" value="ECO:0007669"/>
    <property type="project" value="UniProtKB-EC"/>
</dbReference>
<keyword evidence="5" id="KW-0210">Decarboxylase</keyword>
<protein>
    <recommendedName>
        <fullName evidence="3">2-oxo-4-hydroxy-4-carboxy-5-ureidoimidazoline decarboxylase</fullName>
        <ecNumber evidence="3">4.1.1.97</ecNumber>
    </recommendedName>
</protein>
<dbReference type="GO" id="GO:0019628">
    <property type="term" value="P:urate catabolic process"/>
    <property type="evidence" value="ECO:0007669"/>
    <property type="project" value="TreeGrafter"/>
</dbReference>
<comment type="catalytic activity">
    <reaction evidence="1">
        <text>5-hydroxy-2-oxo-4-ureido-2,5-dihydro-1H-imidazole-5-carboxylate + H(+) = (S)-allantoin + CO2</text>
        <dbReference type="Rhea" id="RHEA:26301"/>
        <dbReference type="ChEBI" id="CHEBI:15378"/>
        <dbReference type="ChEBI" id="CHEBI:15678"/>
        <dbReference type="ChEBI" id="CHEBI:16526"/>
        <dbReference type="ChEBI" id="CHEBI:58639"/>
        <dbReference type="EC" id="4.1.1.97"/>
    </reaction>
</comment>
<gene>
    <name evidence="9" type="primary">uraD</name>
    <name evidence="9" type="ORF">GMA10_12120</name>
</gene>
<dbReference type="RefSeq" id="WP_129316445.1">
    <property type="nucleotide sequence ID" value="NZ_JBFCQO010000001.1"/>
</dbReference>
<evidence type="ECO:0000313" key="10">
    <source>
        <dbReference type="Proteomes" id="UP000462152"/>
    </source>
</evidence>
<evidence type="ECO:0000256" key="3">
    <source>
        <dbReference type="ARBA" id="ARBA00012257"/>
    </source>
</evidence>
<evidence type="ECO:0000256" key="7">
    <source>
        <dbReference type="SAM" id="MobiDB-lite"/>
    </source>
</evidence>
<keyword evidence="6 9" id="KW-0456">Lyase</keyword>
<dbReference type="Gene3D" id="1.10.3330.10">
    <property type="entry name" value="Oxo-4-hydroxy-4-carboxy-5-ureidoimidazoline decarboxylase"/>
    <property type="match status" value="1"/>
</dbReference>
<keyword evidence="10" id="KW-1185">Reference proteome</keyword>
<comment type="pathway">
    <text evidence="2">Purine metabolism; urate degradation; (S)-allantoin from urate: step 3/3.</text>
</comment>
<accession>A0A7M3SVX9</accession>